<keyword evidence="2" id="KW-0479">Metal-binding</keyword>
<dbReference type="InterPro" id="IPR029229">
    <property type="entry name" value="Alkyl_sulf_C"/>
</dbReference>
<dbReference type="SUPFAM" id="SSF55718">
    <property type="entry name" value="SCP-like"/>
    <property type="match status" value="1"/>
</dbReference>
<dbReference type="CDD" id="cd07710">
    <property type="entry name" value="arylsulfatase_Sdsa1-like_MBL-fold"/>
    <property type="match status" value="1"/>
</dbReference>
<evidence type="ECO:0000256" key="6">
    <source>
        <dbReference type="ARBA" id="ARBA00066568"/>
    </source>
</evidence>
<dbReference type="FunFam" id="1.25.40.880:FF:000001">
    <property type="entry name" value="SDS hydrolase SdsA1"/>
    <property type="match status" value="1"/>
</dbReference>
<dbReference type="InterPro" id="IPR036866">
    <property type="entry name" value="RibonucZ/Hydroxyglut_hydro"/>
</dbReference>
<accession>A0A2T5PEK7</accession>
<dbReference type="GO" id="GO:0046983">
    <property type="term" value="F:protein dimerization activity"/>
    <property type="evidence" value="ECO:0007669"/>
    <property type="project" value="InterPro"/>
</dbReference>
<dbReference type="FunFam" id="3.60.15.30:FF:000001">
    <property type="entry name" value="Alkyl/aryl-sulfatase BDS1"/>
    <property type="match status" value="1"/>
</dbReference>
<comment type="caution">
    <text evidence="11">The sequence shown here is derived from an EMBL/GenBank/DDBJ whole genome shotgun (WGS) entry which is preliminary data.</text>
</comment>
<evidence type="ECO:0000256" key="9">
    <source>
        <dbReference type="SAM" id="SignalP"/>
    </source>
</evidence>
<dbReference type="SUPFAM" id="SSF56281">
    <property type="entry name" value="Metallo-hydrolase/oxidoreductase"/>
    <property type="match status" value="1"/>
</dbReference>
<dbReference type="RefSeq" id="WP_108104178.1">
    <property type="nucleotide sequence ID" value="NZ_QASN01000002.1"/>
</dbReference>
<evidence type="ECO:0000256" key="3">
    <source>
        <dbReference type="ARBA" id="ARBA00022801"/>
    </source>
</evidence>
<dbReference type="InterPro" id="IPR038536">
    <property type="entry name" value="Alkyl/aryl-sulf_dimr_sf"/>
</dbReference>
<dbReference type="EMBL" id="QASN01000002">
    <property type="protein sequence ID" value="PTU76137.1"/>
    <property type="molecule type" value="Genomic_DNA"/>
</dbReference>
<evidence type="ECO:0000256" key="8">
    <source>
        <dbReference type="ARBA" id="ARBA00075789"/>
    </source>
</evidence>
<dbReference type="AlphaFoldDB" id="A0A2T5PEK7"/>
<dbReference type="SMART" id="SM00849">
    <property type="entry name" value="Lactamase_B"/>
    <property type="match status" value="1"/>
</dbReference>
<dbReference type="Proteomes" id="UP000244064">
    <property type="component" value="Unassembled WGS sequence"/>
</dbReference>
<dbReference type="PANTHER" id="PTHR43223:SF1">
    <property type="entry name" value="ALKYL_ARYL-SULFATASE BDS1"/>
    <property type="match status" value="1"/>
</dbReference>
<protein>
    <recommendedName>
        <fullName evidence="7">Linear primary-alkylsulfatase</fullName>
        <ecNumber evidence="6">3.1.6.21</ecNumber>
    </recommendedName>
    <alternativeName>
        <fullName evidence="8">Type III linear primary-alkylsulfatase</fullName>
    </alternativeName>
</protein>
<dbReference type="InterPro" id="IPR001279">
    <property type="entry name" value="Metallo-B-lactamas"/>
</dbReference>
<organism evidence="11 12">
    <name type="scientific">Pseudomonas mangrovi</name>
    <dbReference type="NCBI Taxonomy" id="2161748"/>
    <lineage>
        <taxon>Bacteria</taxon>
        <taxon>Pseudomonadati</taxon>
        <taxon>Pseudomonadota</taxon>
        <taxon>Gammaproteobacteria</taxon>
        <taxon>Pseudomonadales</taxon>
        <taxon>Pseudomonadaceae</taxon>
        <taxon>Pseudomonas</taxon>
    </lineage>
</organism>
<dbReference type="InterPro" id="IPR044097">
    <property type="entry name" value="Bds1/SdsA1_MBL-fold"/>
</dbReference>
<keyword evidence="12" id="KW-1185">Reference proteome</keyword>
<dbReference type="Gene3D" id="1.25.40.880">
    <property type="entry name" value="Alkyl sulfatase, dimerisation domain"/>
    <property type="match status" value="1"/>
</dbReference>
<dbReference type="Pfam" id="PF14863">
    <property type="entry name" value="Alkyl_sulf_dimr"/>
    <property type="match status" value="1"/>
</dbReference>
<evidence type="ECO:0000256" key="1">
    <source>
        <dbReference type="ARBA" id="ARBA00001947"/>
    </source>
</evidence>
<feature type="domain" description="Metallo-beta-lactamase" evidence="10">
    <location>
        <begin position="122"/>
        <end position="343"/>
    </location>
</feature>
<keyword evidence="3" id="KW-0378">Hydrolase</keyword>
<dbReference type="EC" id="3.1.6.21" evidence="6"/>
<dbReference type="GO" id="GO:0018909">
    <property type="term" value="P:dodecyl sulfate metabolic process"/>
    <property type="evidence" value="ECO:0007669"/>
    <property type="project" value="InterPro"/>
</dbReference>
<dbReference type="Pfam" id="PF00753">
    <property type="entry name" value="Lactamase_B"/>
    <property type="match status" value="1"/>
</dbReference>
<gene>
    <name evidence="11" type="ORF">DBO85_00410</name>
</gene>
<dbReference type="Gene3D" id="3.60.15.30">
    <property type="entry name" value="Metallo-beta-lactamase domain"/>
    <property type="match status" value="1"/>
</dbReference>
<evidence type="ECO:0000256" key="5">
    <source>
        <dbReference type="ARBA" id="ARBA00033751"/>
    </source>
</evidence>
<dbReference type="Pfam" id="PF14864">
    <property type="entry name" value="Alkyl_sulf_C"/>
    <property type="match status" value="1"/>
</dbReference>
<name>A0A2T5PEK7_9PSED</name>
<evidence type="ECO:0000313" key="11">
    <source>
        <dbReference type="EMBL" id="PTU76137.1"/>
    </source>
</evidence>
<keyword evidence="4" id="KW-0862">Zinc</keyword>
<evidence type="ECO:0000256" key="4">
    <source>
        <dbReference type="ARBA" id="ARBA00022833"/>
    </source>
</evidence>
<dbReference type="GO" id="GO:0046872">
    <property type="term" value="F:metal ion binding"/>
    <property type="evidence" value="ECO:0007669"/>
    <property type="project" value="UniProtKB-KW"/>
</dbReference>
<keyword evidence="9" id="KW-0732">Signal</keyword>
<sequence>MLRPSLLLLALFTSVQVQAASLARDAEPATRAAQAAVLERLPFADRGAFADARRGFIAALPDALVPGSDGQPAWSMAPYAFLAADKAPATVNPSLWRQAQLNAIHGLFEVAEGIYQVRGMDLANMTIVEGEQGLIVIDPLFTPATARAALDLYLAHRPAKPVAAVIYTHSHIDHFGGVKGVVDEAQVAAGAVRIYAPEGFMAHAVSENVIAGNAMSRRATYMYGTRLAPGERGHVDTGLGKTLSSGEQTLIPPTDSIGENGVQTIAGVEIEFHMANGSEAPAELMLYFPAQRVLNTAEVTSQHMHNIYTLRGAEVRDASRWSRYIDEVREHFGGRTDVLIAQHHWPVWGGERSRQFLAVQRDMYKYVHDQSVRLMNHGYRPGEIAESLQLPASLEQQWAARGYYGTLKHNARAIYQKYLGWYDANPANLDPLPPVESARKSIQYMGGIDAVIARAREDFARGEYRWVASVMSQAVYAEPDNRAARELAADALEQLGYQAESGPWRGVYLSGALELREGGPDRAAAKGLGTDLLKALDTGMFFDLLGIRLNGPKAAGKHIVLNWRFSDSGEDFRVNLQNSTLTWLPGRLAEDPDATVHLTRATLDRILLKQTSFPKAVLLGDIKVDGNPLKLFELLRLMDDFEPNFALIEPNRER</sequence>
<comment type="similarity">
    <text evidence="5">Belongs to the metallo-beta-lactamase superfamily. Type III sulfatase family.</text>
</comment>
<dbReference type="InterPro" id="IPR052195">
    <property type="entry name" value="Bact_Alkyl/Aryl-Sulfatase"/>
</dbReference>
<feature type="signal peptide" evidence="9">
    <location>
        <begin position="1"/>
        <end position="19"/>
    </location>
</feature>
<dbReference type="PANTHER" id="PTHR43223">
    <property type="entry name" value="ALKYL/ARYL-SULFATASE"/>
    <property type="match status" value="1"/>
</dbReference>
<comment type="cofactor">
    <cofactor evidence="1">
        <name>Zn(2+)</name>
        <dbReference type="ChEBI" id="CHEBI:29105"/>
    </cofactor>
</comment>
<dbReference type="InterPro" id="IPR036527">
    <property type="entry name" value="SCP2_sterol-bd_dom_sf"/>
</dbReference>
<evidence type="ECO:0000313" key="12">
    <source>
        <dbReference type="Proteomes" id="UP000244064"/>
    </source>
</evidence>
<proteinExistence type="inferred from homology"/>
<reference evidence="11 12" key="1">
    <citation type="submission" date="2018-04" db="EMBL/GenBank/DDBJ databases">
        <title>Pseudomonas sp. nov., isolated from mangrove soil.</title>
        <authorList>
            <person name="Chen C."/>
        </authorList>
    </citation>
    <scope>NUCLEOTIDE SEQUENCE [LARGE SCALE GENOMIC DNA]</scope>
    <source>
        <strain evidence="11 12">TC-11</strain>
    </source>
</reference>
<evidence type="ECO:0000256" key="2">
    <source>
        <dbReference type="ARBA" id="ARBA00022723"/>
    </source>
</evidence>
<dbReference type="InterPro" id="IPR029228">
    <property type="entry name" value="Alkyl_sulf_dimr"/>
</dbReference>
<evidence type="ECO:0000259" key="10">
    <source>
        <dbReference type="SMART" id="SM00849"/>
    </source>
</evidence>
<feature type="chain" id="PRO_5015650786" description="Linear primary-alkylsulfatase" evidence="9">
    <location>
        <begin position="20"/>
        <end position="654"/>
    </location>
</feature>
<dbReference type="GO" id="GO:0018741">
    <property type="term" value="F:linear primary-alkylsulfatase activity"/>
    <property type="evidence" value="ECO:0007669"/>
    <property type="project" value="UniProtKB-EC"/>
</dbReference>
<dbReference type="Gene3D" id="3.30.1050.10">
    <property type="entry name" value="SCP2 sterol-binding domain"/>
    <property type="match status" value="1"/>
</dbReference>
<dbReference type="OrthoDB" id="9815874at2"/>
<evidence type="ECO:0000256" key="7">
    <source>
        <dbReference type="ARBA" id="ARBA00068034"/>
    </source>
</evidence>